<dbReference type="GeneID" id="64671772"/>
<evidence type="ECO:0000313" key="3">
    <source>
        <dbReference type="Proteomes" id="UP001195769"/>
    </source>
</evidence>
<proteinExistence type="predicted"/>
<feature type="region of interest" description="Disordered" evidence="1">
    <location>
        <begin position="251"/>
        <end position="298"/>
    </location>
</feature>
<reference evidence="2" key="1">
    <citation type="journal article" date="2020" name="New Phytol.">
        <title>Comparative genomics reveals dynamic genome evolution in host specialist ectomycorrhizal fungi.</title>
        <authorList>
            <person name="Lofgren L.A."/>
            <person name="Nguyen N.H."/>
            <person name="Vilgalys R."/>
            <person name="Ruytinx J."/>
            <person name="Liao H.L."/>
            <person name="Branco S."/>
            <person name="Kuo A."/>
            <person name="LaButti K."/>
            <person name="Lipzen A."/>
            <person name="Andreopoulos W."/>
            <person name="Pangilinan J."/>
            <person name="Riley R."/>
            <person name="Hundley H."/>
            <person name="Na H."/>
            <person name="Barry K."/>
            <person name="Grigoriev I.V."/>
            <person name="Stajich J.E."/>
            <person name="Kennedy P.G."/>
        </authorList>
    </citation>
    <scope>NUCLEOTIDE SEQUENCE</scope>
    <source>
        <strain evidence="2">FC203</strain>
    </source>
</reference>
<feature type="compositionally biased region" description="Basic residues" evidence="1">
    <location>
        <begin position="289"/>
        <end position="298"/>
    </location>
</feature>
<sequence length="298" mass="31534">MPGPDIAASNTVALTDQDQVMEDITAEVDATAHMDSTAEIDHTVTSNLQKPPTPTAEPNRDVEERLTQLEQTVALLNRTTFIQNIQLESTRASLHVRQLQLTEVTCHLATLVVVYKGLRRAYVPDDPMFPAPALSQSNITLPPGIGWQQVADEIINSGIFTSLSHHSQNQPAAGTSATLGNSALGIMGVAGGMSSAERQRQADILAEQGSFAVLGETDELASRHIPTTSHSPPAKSSPLEAVATQIPMTHLPSASAPPGMATVQDPLTGAHSASFPGAPVATNFPGRPRSTRHSCTHQ</sequence>
<accession>A0AAD4DWM8</accession>
<dbReference type="EMBL" id="JABBWK010000072">
    <property type="protein sequence ID" value="KAG1894992.1"/>
    <property type="molecule type" value="Genomic_DNA"/>
</dbReference>
<keyword evidence="3" id="KW-1185">Reference proteome</keyword>
<organism evidence="2 3">
    <name type="scientific">Suillus fuscotomentosus</name>
    <dbReference type="NCBI Taxonomy" id="1912939"/>
    <lineage>
        <taxon>Eukaryota</taxon>
        <taxon>Fungi</taxon>
        <taxon>Dikarya</taxon>
        <taxon>Basidiomycota</taxon>
        <taxon>Agaricomycotina</taxon>
        <taxon>Agaricomycetes</taxon>
        <taxon>Agaricomycetidae</taxon>
        <taxon>Boletales</taxon>
        <taxon>Suillineae</taxon>
        <taxon>Suillaceae</taxon>
        <taxon>Suillus</taxon>
    </lineage>
</organism>
<dbReference type="Proteomes" id="UP001195769">
    <property type="component" value="Unassembled WGS sequence"/>
</dbReference>
<evidence type="ECO:0000256" key="1">
    <source>
        <dbReference type="SAM" id="MobiDB-lite"/>
    </source>
</evidence>
<evidence type="ECO:0000313" key="2">
    <source>
        <dbReference type="EMBL" id="KAG1894992.1"/>
    </source>
</evidence>
<comment type="caution">
    <text evidence="2">The sequence shown here is derived from an EMBL/GenBank/DDBJ whole genome shotgun (WGS) entry which is preliminary data.</text>
</comment>
<name>A0AAD4DWM8_9AGAM</name>
<dbReference type="RefSeq" id="XP_041220568.1">
    <property type="nucleotide sequence ID" value="XM_041377474.1"/>
</dbReference>
<protein>
    <submittedName>
        <fullName evidence="2">Uncharacterized protein</fullName>
    </submittedName>
</protein>
<gene>
    <name evidence="2" type="ORF">F5891DRAFT_984576</name>
</gene>
<dbReference type="AlphaFoldDB" id="A0AAD4DWM8"/>